<sequence>MTESSYSQKQIRKEKKKAREATLMYQKTQNTSYLMKRDEHNDRAEEMERNILMNKKNKEKKIQEETKSDDQLLNEAIRQNRRERNEREAIQREKEAKEKVLREERERTRQMIHEKKLEEKKKTEEMEEMMKAEQEQFENEKKEFISMFQEKNPNASSSTAHKEFVHHYKVQQEVQSFKNQVVQFMISNGGDPEKVSKDFDTGYDEYCKSSPESDIHLVTEKFKKEITSQMQFIQFRSQTIQYMIQEKGLSQEEAVSEFQKVMRQMETQGDPECNDPECNDPGCEGITNITGL</sequence>
<organism evidence="2">
    <name type="scientific">viral metagenome</name>
    <dbReference type="NCBI Taxonomy" id="1070528"/>
    <lineage>
        <taxon>unclassified sequences</taxon>
        <taxon>metagenomes</taxon>
        <taxon>organismal metagenomes</taxon>
    </lineage>
</organism>
<dbReference type="EMBL" id="MN741026">
    <property type="protein sequence ID" value="QHU23275.1"/>
    <property type="molecule type" value="Genomic_DNA"/>
</dbReference>
<feature type="compositionally biased region" description="Basic and acidic residues" evidence="1">
    <location>
        <begin position="60"/>
        <end position="70"/>
    </location>
</feature>
<feature type="region of interest" description="Disordered" evidence="1">
    <location>
        <begin position="54"/>
        <end position="107"/>
    </location>
</feature>
<feature type="region of interest" description="Disordered" evidence="1">
    <location>
        <begin position="1"/>
        <end position="20"/>
    </location>
</feature>
<reference evidence="2" key="1">
    <citation type="journal article" date="2020" name="Nature">
        <title>Giant virus diversity and host interactions through global metagenomics.</title>
        <authorList>
            <person name="Schulz F."/>
            <person name="Roux S."/>
            <person name="Paez-Espino D."/>
            <person name="Jungbluth S."/>
            <person name="Walsh D.A."/>
            <person name="Denef V.J."/>
            <person name="McMahon K.D."/>
            <person name="Konstantinidis K.T."/>
            <person name="Eloe-Fadrosh E.A."/>
            <person name="Kyrpides N.C."/>
            <person name="Woyke T."/>
        </authorList>
    </citation>
    <scope>NUCLEOTIDE SEQUENCE</scope>
    <source>
        <strain evidence="2">GVMAG-S-ERX555907-94</strain>
    </source>
</reference>
<accession>A0A6C0KZ70</accession>
<evidence type="ECO:0000313" key="2">
    <source>
        <dbReference type="EMBL" id="QHU23275.1"/>
    </source>
</evidence>
<feature type="compositionally biased region" description="Basic and acidic residues" evidence="1">
    <location>
        <begin position="78"/>
        <end position="107"/>
    </location>
</feature>
<proteinExistence type="predicted"/>
<evidence type="ECO:0000256" key="1">
    <source>
        <dbReference type="SAM" id="MobiDB-lite"/>
    </source>
</evidence>
<dbReference type="AlphaFoldDB" id="A0A6C0KZ70"/>
<protein>
    <submittedName>
        <fullName evidence="2">Uncharacterized protein</fullName>
    </submittedName>
</protein>
<name>A0A6C0KZ70_9ZZZZ</name>